<dbReference type="Proteomes" id="UP000694941">
    <property type="component" value="Unplaced"/>
</dbReference>
<protein>
    <submittedName>
        <fullName evidence="4">Receptor-type tyrosine-protein phosphatase S-like</fullName>
    </submittedName>
</protein>
<dbReference type="RefSeq" id="XP_022255419.1">
    <property type="nucleotide sequence ID" value="XM_022399711.1"/>
</dbReference>
<dbReference type="PANTHER" id="PTHR19134:SF561">
    <property type="entry name" value="PROTEIN TYROSINE PHOSPHATASE 36E, ISOFORM A"/>
    <property type="match status" value="1"/>
</dbReference>
<dbReference type="PROSITE" id="PS50055">
    <property type="entry name" value="TYR_PHOSPHATASE_PTP"/>
    <property type="match status" value="1"/>
</dbReference>
<dbReference type="SMART" id="SM00194">
    <property type="entry name" value="PTPc"/>
    <property type="match status" value="1"/>
</dbReference>
<evidence type="ECO:0000313" key="3">
    <source>
        <dbReference type="Proteomes" id="UP000694941"/>
    </source>
</evidence>
<dbReference type="PANTHER" id="PTHR19134">
    <property type="entry name" value="RECEPTOR-TYPE TYROSINE-PROTEIN PHOSPHATASE"/>
    <property type="match status" value="1"/>
</dbReference>
<dbReference type="Pfam" id="PF00102">
    <property type="entry name" value="Y_phosphatase"/>
    <property type="match status" value="1"/>
</dbReference>
<gene>
    <name evidence="4" type="primary">LOC106471095</name>
</gene>
<reference evidence="4" key="1">
    <citation type="submission" date="2025-08" db="UniProtKB">
        <authorList>
            <consortium name="RefSeq"/>
        </authorList>
    </citation>
    <scope>IDENTIFICATION</scope>
    <source>
        <tissue evidence="4">Muscle</tissue>
    </source>
</reference>
<feature type="domain" description="Tyrosine-protein phosphatase" evidence="2">
    <location>
        <begin position="79"/>
        <end position="276"/>
    </location>
</feature>
<dbReference type="GeneID" id="106471095"/>
<sequence>MRKSNKQKNETKRSLLQKDLNETPASLNTIGKIHLSLLNSGLLPVTDEAKITSLIPKSPIELSKFPKHLELLRKYDVLLRAEFQVATKGESHSMRHGSKPANERKNSFKKLVPYDYNRVVLEPLPDIPNSDYINASYIDSMLKPNAYIATQGPNETTVVDFWRMVWEQNTYVIVMLTKVFDFIRVMCVQYWPSELHHPECYGDLELTLLSEENLANFVIRTVHIKKNGNEREITQLHFTNWPSHTVPFPSALLEFRRRVRVYMDQYPDVGPPIVHC</sequence>
<keyword evidence="3" id="KW-1185">Reference proteome</keyword>
<feature type="non-terminal residue" evidence="4">
    <location>
        <position position="276"/>
    </location>
</feature>
<evidence type="ECO:0000256" key="1">
    <source>
        <dbReference type="SAM" id="MobiDB-lite"/>
    </source>
</evidence>
<name>A0ABM1THR3_LIMPO</name>
<dbReference type="Gene3D" id="3.90.190.10">
    <property type="entry name" value="Protein tyrosine phosphatase superfamily"/>
    <property type="match status" value="1"/>
</dbReference>
<dbReference type="InterPro" id="IPR000242">
    <property type="entry name" value="PTP_cat"/>
</dbReference>
<evidence type="ECO:0000259" key="2">
    <source>
        <dbReference type="PROSITE" id="PS50055"/>
    </source>
</evidence>
<dbReference type="InterPro" id="IPR050348">
    <property type="entry name" value="Protein-Tyr_Phosphatase"/>
</dbReference>
<dbReference type="PRINTS" id="PR00700">
    <property type="entry name" value="PRTYPHPHTASE"/>
</dbReference>
<organism evidence="3 4">
    <name type="scientific">Limulus polyphemus</name>
    <name type="common">Atlantic horseshoe crab</name>
    <dbReference type="NCBI Taxonomy" id="6850"/>
    <lineage>
        <taxon>Eukaryota</taxon>
        <taxon>Metazoa</taxon>
        <taxon>Ecdysozoa</taxon>
        <taxon>Arthropoda</taxon>
        <taxon>Chelicerata</taxon>
        <taxon>Merostomata</taxon>
        <taxon>Xiphosura</taxon>
        <taxon>Limulidae</taxon>
        <taxon>Limulus</taxon>
    </lineage>
</organism>
<accession>A0ABM1THR3</accession>
<dbReference type="SUPFAM" id="SSF52799">
    <property type="entry name" value="(Phosphotyrosine protein) phosphatases II"/>
    <property type="match status" value="1"/>
</dbReference>
<dbReference type="InterPro" id="IPR029021">
    <property type="entry name" value="Prot-tyrosine_phosphatase-like"/>
</dbReference>
<evidence type="ECO:0000313" key="4">
    <source>
        <dbReference type="RefSeq" id="XP_022255419.1"/>
    </source>
</evidence>
<proteinExistence type="predicted"/>
<feature type="region of interest" description="Disordered" evidence="1">
    <location>
        <begin position="1"/>
        <end position="20"/>
    </location>
</feature>